<accession>A0AAV9XLM4</accession>
<protein>
    <recommendedName>
        <fullName evidence="1">SIS domain-containing protein</fullName>
    </recommendedName>
</protein>
<dbReference type="Proteomes" id="UP001365542">
    <property type="component" value="Unassembled WGS sequence"/>
</dbReference>
<dbReference type="InterPro" id="IPR035474">
    <property type="entry name" value="SIS_Kpsf"/>
</dbReference>
<sequence>MAGNLFQTLQTLPSNFNCTSITKTPAETSLVSPPSTPPLETGIANSESILDLAVHVLHTETESLSHLTKLYKTSPSARTAFVKSVQCIVRSLSTHGKVIFSGMGKSGKITQKMVATMNSLGLMSCDLHPTEAMHGDIGIIRPNDVLVLVSYSGKTEELVKLLSHVRSQTPVIAMTAYSNKDEECPIIAGRDENGTGDGKDIGIILPTPLLEREEVTFGVPAPTTSTTVTMALGDALALAVADTMHHIEGKRTGDVFHSFHPGGAIGSSKRVLADWAVNVNDMPVLKLNSEYAEGKRRAKVGDCLMLAFRSTANGWVRVGDWGVVPPRRLKAVEDPDLDVKEANIVVEKGQWVVLDGSMKADDAKGVVKKGQVIEVKFEGGGSGFLESDAVI</sequence>
<dbReference type="GO" id="GO:1901135">
    <property type="term" value="P:carbohydrate derivative metabolic process"/>
    <property type="evidence" value="ECO:0007669"/>
    <property type="project" value="InterPro"/>
</dbReference>
<proteinExistence type="predicted"/>
<evidence type="ECO:0000313" key="3">
    <source>
        <dbReference type="Proteomes" id="UP001365542"/>
    </source>
</evidence>
<dbReference type="PROSITE" id="PS51464">
    <property type="entry name" value="SIS"/>
    <property type="match status" value="1"/>
</dbReference>
<evidence type="ECO:0000313" key="2">
    <source>
        <dbReference type="EMBL" id="KAK6542990.1"/>
    </source>
</evidence>
<dbReference type="CDD" id="cd05014">
    <property type="entry name" value="SIS_Kpsf"/>
    <property type="match status" value="1"/>
</dbReference>
<dbReference type="PANTHER" id="PTHR38418:SF2">
    <property type="entry name" value="SUGAR ISOMERASE, KPSF_GUTQ (AFU_ORTHOLOGUE AFUA_6G08860)"/>
    <property type="match status" value="1"/>
</dbReference>
<comment type="caution">
    <text evidence="2">The sequence shown here is derived from an EMBL/GenBank/DDBJ whole genome shotgun (WGS) entry which is preliminary data.</text>
</comment>
<dbReference type="PANTHER" id="PTHR38418">
    <property type="entry name" value="SUGAR ISOMERASE, KPSF/GUTQ (AFU_ORTHOLOGUE AFUA_6G08860)"/>
    <property type="match status" value="1"/>
</dbReference>
<keyword evidence="3" id="KW-1185">Reference proteome</keyword>
<evidence type="ECO:0000259" key="1">
    <source>
        <dbReference type="PROSITE" id="PS51464"/>
    </source>
</evidence>
<dbReference type="GO" id="GO:0097367">
    <property type="term" value="F:carbohydrate derivative binding"/>
    <property type="evidence" value="ECO:0007669"/>
    <property type="project" value="InterPro"/>
</dbReference>
<dbReference type="SUPFAM" id="SSF53697">
    <property type="entry name" value="SIS domain"/>
    <property type="match status" value="1"/>
</dbReference>
<dbReference type="InterPro" id="IPR001347">
    <property type="entry name" value="SIS_dom"/>
</dbReference>
<reference evidence="2 3" key="1">
    <citation type="submission" date="2019-10" db="EMBL/GenBank/DDBJ databases">
        <authorList>
            <person name="Palmer J.M."/>
        </authorList>
    </citation>
    <scope>NUCLEOTIDE SEQUENCE [LARGE SCALE GENOMIC DNA]</scope>
    <source>
        <strain evidence="2 3">TWF694</strain>
    </source>
</reference>
<organism evidence="2 3">
    <name type="scientific">Orbilia ellipsospora</name>
    <dbReference type="NCBI Taxonomy" id="2528407"/>
    <lineage>
        <taxon>Eukaryota</taxon>
        <taxon>Fungi</taxon>
        <taxon>Dikarya</taxon>
        <taxon>Ascomycota</taxon>
        <taxon>Pezizomycotina</taxon>
        <taxon>Orbiliomycetes</taxon>
        <taxon>Orbiliales</taxon>
        <taxon>Orbiliaceae</taxon>
        <taxon>Orbilia</taxon>
    </lineage>
</organism>
<dbReference type="InterPro" id="IPR046348">
    <property type="entry name" value="SIS_dom_sf"/>
</dbReference>
<dbReference type="Pfam" id="PF01380">
    <property type="entry name" value="SIS"/>
    <property type="match status" value="1"/>
</dbReference>
<gene>
    <name evidence="2" type="ORF">TWF694_006921</name>
</gene>
<dbReference type="Gene3D" id="3.40.50.10490">
    <property type="entry name" value="Glucose-6-phosphate isomerase like protein, domain 1"/>
    <property type="match status" value="1"/>
</dbReference>
<name>A0AAV9XLM4_9PEZI</name>
<dbReference type="EMBL" id="JAVHJO010000002">
    <property type="protein sequence ID" value="KAK6542990.1"/>
    <property type="molecule type" value="Genomic_DNA"/>
</dbReference>
<dbReference type="AlphaFoldDB" id="A0AAV9XLM4"/>
<feature type="domain" description="SIS" evidence="1">
    <location>
        <begin position="88"/>
        <end position="246"/>
    </location>
</feature>